<dbReference type="CDD" id="cd02663">
    <property type="entry name" value="Peptidase_C19G"/>
    <property type="match status" value="1"/>
</dbReference>
<evidence type="ECO:0000256" key="2">
    <source>
        <dbReference type="ARBA" id="ARBA00009085"/>
    </source>
</evidence>
<evidence type="ECO:0000313" key="17">
    <source>
        <dbReference type="Proteomes" id="UP000664169"/>
    </source>
</evidence>
<keyword evidence="6" id="KW-0788">Thiol protease</keyword>
<dbReference type="GO" id="GO:0004843">
    <property type="term" value="F:cysteine-type deubiquitinase activity"/>
    <property type="evidence" value="ECO:0007669"/>
    <property type="project" value="UniProtKB-EC"/>
</dbReference>
<evidence type="ECO:0000256" key="5">
    <source>
        <dbReference type="ARBA" id="ARBA00022801"/>
    </source>
</evidence>
<feature type="compositionally biased region" description="Polar residues" evidence="14">
    <location>
        <begin position="691"/>
        <end position="705"/>
    </location>
</feature>
<dbReference type="OrthoDB" id="27652at2759"/>
<feature type="domain" description="USP" evidence="15">
    <location>
        <begin position="54"/>
        <end position="475"/>
    </location>
</feature>
<accession>A0A8H3G402</accession>
<keyword evidence="17" id="KW-1185">Reference proteome</keyword>
<feature type="compositionally biased region" description="Polar residues" evidence="14">
    <location>
        <begin position="857"/>
        <end position="867"/>
    </location>
</feature>
<dbReference type="PROSITE" id="PS00973">
    <property type="entry name" value="USP_2"/>
    <property type="match status" value="1"/>
</dbReference>
<comment type="catalytic activity">
    <reaction evidence="1">
        <text>Thiol-dependent hydrolysis of ester, thioester, amide, peptide and isopeptide bonds formed by the C-terminal Gly of ubiquitin (a 76-residue protein attached to proteins as an intracellular targeting signal).</text>
        <dbReference type="EC" id="3.4.19.12"/>
    </reaction>
</comment>
<feature type="compositionally biased region" description="Basic and acidic residues" evidence="14">
    <location>
        <begin position="581"/>
        <end position="612"/>
    </location>
</feature>
<dbReference type="Proteomes" id="UP000664169">
    <property type="component" value="Unassembled WGS sequence"/>
</dbReference>
<comment type="caution">
    <text evidence="16">The sequence shown here is derived from an EMBL/GenBank/DDBJ whole genome shotgun (WGS) entry which is preliminary data.</text>
</comment>
<evidence type="ECO:0000313" key="16">
    <source>
        <dbReference type="EMBL" id="CAF9932661.1"/>
    </source>
</evidence>
<dbReference type="AlphaFoldDB" id="A0A8H3G402"/>
<dbReference type="InterPro" id="IPR001394">
    <property type="entry name" value="Peptidase_C19_UCH"/>
</dbReference>
<dbReference type="InterPro" id="IPR050164">
    <property type="entry name" value="Peptidase_C19"/>
</dbReference>
<dbReference type="GO" id="GO:0005634">
    <property type="term" value="C:nucleus"/>
    <property type="evidence" value="ECO:0007669"/>
    <property type="project" value="TreeGrafter"/>
</dbReference>
<keyword evidence="4" id="KW-0645">Protease</keyword>
<evidence type="ECO:0000256" key="11">
    <source>
        <dbReference type="ARBA" id="ARBA00041962"/>
    </source>
</evidence>
<feature type="compositionally biased region" description="Basic residues" evidence="14">
    <location>
        <begin position="842"/>
        <end position="855"/>
    </location>
</feature>
<sequence length="867" mass="95364">MSSLFKNIRSKGNIGGSASTSSANKKEPAVQLTPLEKLLQDAPPLKDDSRNRIFGLENFGSTCYGSSILQCLFYSIPFREQVINFPARSSPEQVIRGENGQLRLVPTVPFPQTPEQLAKAKAQTTTTVTVPTTRPSIKPEDKESQEYKKKQILNKGPLWALRYDNASSYGMKESLYTCMKDLFEAICMNQERTGIIAPYKFYEILRSTIHETWGGSQHQDAHEFLNLLLNSVVDTVEATAKEIEAVQGKEGVATENGTISTAINAVEKQSISKAPPNSRWVHEIFEGTLTSETKCLTCENTSHRDEPFLDLSVDLDAHSSVTACLNRFSQQEMLRERDKFFCDNCGGLQEAEKRMKIKRLPKILALHLKRFRYTEDMQRMYKLFHRITYPEQLRLFNTTADAEDPDRLYDLYAVVVHIGAGPYHGHYVSVIKTPEHGWLLFDDELVEPVDKSFVMKFFGDKSNLACAYVLFYQETTAEAVKEQQLAEGRAAVTKMAKEALPVKDTLPFGLPLSLKTNGFMLHHITSPTPTSPTEDPTSVLPDLTHAITAPHSSSDVHPISPSAHVQTFTSPQSPPDQAQSNKERKLMEKDAAKVEKAAAKEAKAMKKDESVRQKLAMKTAAADARTTMENSKKVESPIGKRDSGTRNIFSTLNNQMVSSAKPLLDQPLLPNGKLSTPPGPNMATVGAPESSIPSSSMNGIPSSTQSALANYPASSSLAANPSASTPSSINPSLTQDYSGSGMSAFSRFRQGSRSLKHRPKFWPGSTSSTVNPPVPAKASNNEHAAEQPVNGSAAENRADDYAVDDSEDGSTGATQHKPAIQNIPRSAVEGPSDNSVHDEKLNKKRTSRFSLRRKGSNMLSFSTGSDR</sequence>
<keyword evidence="5" id="KW-0378">Hydrolase</keyword>
<dbReference type="EC" id="3.4.19.12" evidence="3"/>
<feature type="compositionally biased region" description="Basic and acidic residues" evidence="14">
    <location>
        <begin position="630"/>
        <end position="644"/>
    </location>
</feature>
<evidence type="ECO:0000256" key="8">
    <source>
        <dbReference type="ARBA" id="ARBA00038752"/>
    </source>
</evidence>
<dbReference type="FunFam" id="3.90.70.10:FF:000075">
    <property type="entry name" value="Ubiquitin carboxyl-terminal hydrolase creB"/>
    <property type="match status" value="1"/>
</dbReference>
<dbReference type="GO" id="GO:0016579">
    <property type="term" value="P:protein deubiquitination"/>
    <property type="evidence" value="ECO:0007669"/>
    <property type="project" value="InterPro"/>
</dbReference>
<feature type="region of interest" description="Disordered" evidence="14">
    <location>
        <begin position="118"/>
        <end position="145"/>
    </location>
</feature>
<feature type="compositionally biased region" description="Polar residues" evidence="14">
    <location>
        <begin position="734"/>
        <end position="753"/>
    </location>
</feature>
<comment type="subunit">
    <text evidence="8">Interacts with creA, creC and qutD.</text>
</comment>
<feature type="region of interest" description="Disordered" evidence="14">
    <location>
        <begin position="662"/>
        <end position="867"/>
    </location>
</feature>
<dbReference type="EMBL" id="CAJPDQ010000046">
    <property type="protein sequence ID" value="CAF9932661.1"/>
    <property type="molecule type" value="Genomic_DNA"/>
</dbReference>
<evidence type="ECO:0000256" key="14">
    <source>
        <dbReference type="SAM" id="MobiDB-lite"/>
    </source>
</evidence>
<dbReference type="Pfam" id="PF00443">
    <property type="entry name" value="UCH"/>
    <property type="match status" value="1"/>
</dbReference>
<evidence type="ECO:0000256" key="12">
    <source>
        <dbReference type="ARBA" id="ARBA00042086"/>
    </source>
</evidence>
<comment type="function">
    <text evidence="7">Ubiquitin thioesterase component of the regulatory network controlling carbon source utilization through ubiquitination and deubiquitination involving creA, creB, creC, creD and acrB. Deubiquitinates the creA catabolic repressor and the quinate permease qutD. Also plays a role in response to carbon starvation and the control of extracellular proteases activity.</text>
</comment>
<proteinExistence type="inferred from homology"/>
<dbReference type="PANTHER" id="PTHR24006:SF733">
    <property type="entry name" value="RE52890P"/>
    <property type="match status" value="1"/>
</dbReference>
<evidence type="ECO:0000256" key="4">
    <source>
        <dbReference type="ARBA" id="ARBA00022670"/>
    </source>
</evidence>
<dbReference type="InterPro" id="IPR018200">
    <property type="entry name" value="USP_CS"/>
</dbReference>
<feature type="compositionally biased region" description="Low complexity" evidence="14">
    <location>
        <begin position="706"/>
        <end position="733"/>
    </location>
</feature>
<dbReference type="GO" id="GO:0006508">
    <property type="term" value="P:proteolysis"/>
    <property type="evidence" value="ECO:0007669"/>
    <property type="project" value="UniProtKB-KW"/>
</dbReference>
<organism evidence="16 17">
    <name type="scientific">Gomphillus americanus</name>
    <dbReference type="NCBI Taxonomy" id="1940652"/>
    <lineage>
        <taxon>Eukaryota</taxon>
        <taxon>Fungi</taxon>
        <taxon>Dikarya</taxon>
        <taxon>Ascomycota</taxon>
        <taxon>Pezizomycotina</taxon>
        <taxon>Lecanoromycetes</taxon>
        <taxon>OSLEUM clade</taxon>
        <taxon>Ostropomycetidae</taxon>
        <taxon>Ostropales</taxon>
        <taxon>Graphidaceae</taxon>
        <taxon>Gomphilloideae</taxon>
        <taxon>Gomphillus</taxon>
    </lineage>
</organism>
<reference evidence="16" key="1">
    <citation type="submission" date="2021-03" db="EMBL/GenBank/DDBJ databases">
        <authorList>
            <person name="Tagirdzhanova G."/>
        </authorList>
    </citation>
    <scope>NUCLEOTIDE SEQUENCE</scope>
</reference>
<feature type="compositionally biased region" description="Low complexity" evidence="14">
    <location>
        <begin position="124"/>
        <end position="133"/>
    </location>
</feature>
<dbReference type="PANTHER" id="PTHR24006">
    <property type="entry name" value="UBIQUITIN CARBOXYL-TERMINAL HYDROLASE"/>
    <property type="match status" value="1"/>
</dbReference>
<evidence type="ECO:0000256" key="13">
    <source>
        <dbReference type="ARBA" id="ARBA00042958"/>
    </source>
</evidence>
<dbReference type="InterPro" id="IPR028889">
    <property type="entry name" value="USP"/>
</dbReference>
<dbReference type="PROSITE" id="PS50235">
    <property type="entry name" value="USP_3"/>
    <property type="match status" value="1"/>
</dbReference>
<evidence type="ECO:0000256" key="1">
    <source>
        <dbReference type="ARBA" id="ARBA00000707"/>
    </source>
</evidence>
<feature type="region of interest" description="Disordered" evidence="14">
    <location>
        <begin position="7"/>
        <end position="31"/>
    </location>
</feature>
<dbReference type="Gene3D" id="3.90.70.10">
    <property type="entry name" value="Cysteine proteinases"/>
    <property type="match status" value="1"/>
</dbReference>
<name>A0A8H3G402_9LECA</name>
<feature type="region of interest" description="Disordered" evidence="14">
    <location>
        <begin position="548"/>
        <end position="646"/>
    </location>
</feature>
<evidence type="ECO:0000256" key="10">
    <source>
        <dbReference type="ARBA" id="ARBA00041870"/>
    </source>
</evidence>
<dbReference type="SUPFAM" id="SSF54001">
    <property type="entry name" value="Cysteine proteinases"/>
    <property type="match status" value="1"/>
</dbReference>
<dbReference type="GO" id="GO:0005829">
    <property type="term" value="C:cytosol"/>
    <property type="evidence" value="ECO:0007669"/>
    <property type="project" value="TreeGrafter"/>
</dbReference>
<dbReference type="InterPro" id="IPR038765">
    <property type="entry name" value="Papain-like_cys_pep_sf"/>
</dbReference>
<evidence type="ECO:0000256" key="7">
    <source>
        <dbReference type="ARBA" id="ARBA00037075"/>
    </source>
</evidence>
<protein>
    <recommendedName>
        <fullName evidence="3">ubiquitinyl hydrolase 1</fullName>
        <ecNumber evidence="3">3.4.19.12</ecNumber>
    </recommendedName>
    <alternativeName>
        <fullName evidence="11">Carbon catabolite repression protein B</fullName>
    </alternativeName>
    <alternativeName>
        <fullName evidence="13">Deubiquitinating enzyme creB</fullName>
    </alternativeName>
    <alternativeName>
        <fullName evidence="9">Ubiquitin thioesterase creB</fullName>
    </alternativeName>
    <alternativeName>
        <fullName evidence="10">Ubiquitin-hydrolyzing enzyme creB</fullName>
    </alternativeName>
    <alternativeName>
        <fullName evidence="12">Ubiquitin-specific-processing protease creB</fullName>
    </alternativeName>
</protein>
<evidence type="ECO:0000256" key="9">
    <source>
        <dbReference type="ARBA" id="ARBA00041772"/>
    </source>
</evidence>
<feature type="compositionally biased region" description="Polar residues" evidence="14">
    <location>
        <begin position="563"/>
        <end position="580"/>
    </location>
</feature>
<evidence type="ECO:0000256" key="3">
    <source>
        <dbReference type="ARBA" id="ARBA00012759"/>
    </source>
</evidence>
<evidence type="ECO:0000259" key="15">
    <source>
        <dbReference type="PROSITE" id="PS50235"/>
    </source>
</evidence>
<evidence type="ECO:0000256" key="6">
    <source>
        <dbReference type="ARBA" id="ARBA00022807"/>
    </source>
</evidence>
<gene>
    <name evidence="16" type="ORF">GOMPHAMPRED_006635</name>
</gene>
<comment type="similarity">
    <text evidence="2">Belongs to the peptidase C19 family.</text>
</comment>